<sequence>MIGETKKTETFVAALPFSHYAYSEAVSSQCKEDLIKGCKNTIQYFEGVP</sequence>
<name>F0HAN8_9BACT</name>
<protein>
    <submittedName>
        <fullName evidence="1">Conserved domain protein</fullName>
    </submittedName>
</protein>
<organism evidence="1 2">
    <name type="scientific">Prevotella denticola CRIS 18C-A</name>
    <dbReference type="NCBI Taxonomy" id="944557"/>
    <lineage>
        <taxon>Bacteria</taxon>
        <taxon>Pseudomonadati</taxon>
        <taxon>Bacteroidota</taxon>
        <taxon>Bacteroidia</taxon>
        <taxon>Bacteroidales</taxon>
        <taxon>Prevotellaceae</taxon>
        <taxon>Prevotella</taxon>
    </lineage>
</organism>
<dbReference type="EMBL" id="AEXO01000113">
    <property type="protein sequence ID" value="EGC85050.1"/>
    <property type="molecule type" value="Genomic_DNA"/>
</dbReference>
<dbReference type="Proteomes" id="UP000003155">
    <property type="component" value="Unassembled WGS sequence"/>
</dbReference>
<evidence type="ECO:0000313" key="1">
    <source>
        <dbReference type="EMBL" id="EGC85050.1"/>
    </source>
</evidence>
<gene>
    <name evidence="1" type="ORF">HMPREF9303_0152</name>
</gene>
<dbReference type="AlphaFoldDB" id="F0HAN8"/>
<reference evidence="1 2" key="1">
    <citation type="submission" date="2011-02" db="EMBL/GenBank/DDBJ databases">
        <authorList>
            <person name="Durkin A.S."/>
            <person name="Madupu R."/>
            <person name="Torralba M."/>
            <person name="Gillis M."/>
            <person name="Methe B."/>
            <person name="Sutton G."/>
            <person name="Nelson K.E."/>
        </authorList>
    </citation>
    <scope>NUCLEOTIDE SEQUENCE [LARGE SCALE GENOMIC DNA]</scope>
    <source>
        <strain evidence="1 2">CRIS 18C-A</strain>
    </source>
</reference>
<proteinExistence type="predicted"/>
<comment type="caution">
    <text evidence="1">The sequence shown here is derived from an EMBL/GenBank/DDBJ whole genome shotgun (WGS) entry which is preliminary data.</text>
</comment>
<evidence type="ECO:0000313" key="2">
    <source>
        <dbReference type="Proteomes" id="UP000003155"/>
    </source>
</evidence>
<keyword evidence="2" id="KW-1185">Reference proteome</keyword>
<accession>F0HAN8</accession>